<organism evidence="2 3">
    <name type="scientific">Desulfatibacillum alkenivorans DSM 16219</name>
    <dbReference type="NCBI Taxonomy" id="1121393"/>
    <lineage>
        <taxon>Bacteria</taxon>
        <taxon>Pseudomonadati</taxon>
        <taxon>Thermodesulfobacteriota</taxon>
        <taxon>Desulfobacteria</taxon>
        <taxon>Desulfobacterales</taxon>
        <taxon>Desulfatibacillaceae</taxon>
        <taxon>Desulfatibacillum</taxon>
    </lineage>
</organism>
<dbReference type="PROSITE" id="PS51833">
    <property type="entry name" value="HDOD"/>
    <property type="match status" value="1"/>
</dbReference>
<dbReference type="OrthoDB" id="5412587at2"/>
<evidence type="ECO:0000313" key="3">
    <source>
        <dbReference type="Proteomes" id="UP000183994"/>
    </source>
</evidence>
<name>A0A1M6GAS7_9BACT</name>
<feature type="domain" description="HDOD" evidence="1">
    <location>
        <begin position="67"/>
        <end position="262"/>
    </location>
</feature>
<dbReference type="Gene3D" id="1.10.3210.10">
    <property type="entry name" value="Hypothetical protein af1432"/>
    <property type="match status" value="1"/>
</dbReference>
<keyword evidence="3" id="KW-1185">Reference proteome</keyword>
<dbReference type="SMART" id="SM00471">
    <property type="entry name" value="HDc"/>
    <property type="match status" value="1"/>
</dbReference>
<dbReference type="Pfam" id="PF08668">
    <property type="entry name" value="HDOD"/>
    <property type="match status" value="1"/>
</dbReference>
<evidence type="ECO:0000259" key="1">
    <source>
        <dbReference type="PROSITE" id="PS51833"/>
    </source>
</evidence>
<dbReference type="Pfam" id="PF13717">
    <property type="entry name" value="Zn_ribbon_4"/>
    <property type="match status" value="1"/>
</dbReference>
<dbReference type="EMBL" id="FQZU01000004">
    <property type="protein sequence ID" value="SHJ07012.1"/>
    <property type="molecule type" value="Genomic_DNA"/>
</dbReference>
<dbReference type="InterPro" id="IPR003607">
    <property type="entry name" value="HD/PDEase_dom"/>
</dbReference>
<dbReference type="RefSeq" id="WP_073473509.1">
    <property type="nucleotide sequence ID" value="NZ_FQZU01000004.1"/>
</dbReference>
<sequence>MKIECSSCHKKYNIPDEKLPKDKSISLKCPACQNLITINPPAQAPPINTLPEGEALKKAIVKGVKDLPPMPQVIHKARKVMADPNSSFQDLAIVLVTDQAIAAKVLKIANSPFYGLSGTVSTIQQASVVLGQKTLNEILTMASASQLLDKPMPGYGMDPGEFWRHSLLVAFGARIITGRAKPHLAEDAFAAGLTHDAGKMALEPYVAERKEMFRRLAARGMSFLEAEKTILGFDHCEIAGEVCKSWKMPENITTAIRFHHYPSKSDGDFLSYALHIADTLALNCSLDFSFDEVETSFEDGALEFLDLTQEEALKIEALMLESVQKTTETIQAE</sequence>
<dbReference type="Proteomes" id="UP000183994">
    <property type="component" value="Unassembled WGS sequence"/>
</dbReference>
<dbReference type="PANTHER" id="PTHR33525">
    <property type="match status" value="1"/>
</dbReference>
<dbReference type="STRING" id="1121393.SAMN02745216_00953"/>
<dbReference type="InterPro" id="IPR011723">
    <property type="entry name" value="Znf/thioredoxin_put"/>
</dbReference>
<evidence type="ECO:0000313" key="2">
    <source>
        <dbReference type="EMBL" id="SHJ07012.1"/>
    </source>
</evidence>
<dbReference type="AlphaFoldDB" id="A0A1M6GAS7"/>
<accession>A0A1M6GAS7</accession>
<proteinExistence type="predicted"/>
<dbReference type="PANTHER" id="PTHR33525:SF3">
    <property type="entry name" value="RIBONUCLEASE Y"/>
    <property type="match status" value="1"/>
</dbReference>
<protein>
    <submittedName>
        <fullName evidence="2">MJ0042 family finger-like domain-containing protein</fullName>
    </submittedName>
</protein>
<dbReference type="InterPro" id="IPR052340">
    <property type="entry name" value="RNase_Y/CdgJ"/>
</dbReference>
<dbReference type="InterPro" id="IPR013976">
    <property type="entry name" value="HDOD"/>
</dbReference>
<reference evidence="3" key="1">
    <citation type="submission" date="2016-11" db="EMBL/GenBank/DDBJ databases">
        <authorList>
            <person name="Varghese N."/>
            <person name="Submissions S."/>
        </authorList>
    </citation>
    <scope>NUCLEOTIDE SEQUENCE [LARGE SCALE GENOMIC DNA]</scope>
    <source>
        <strain evidence="3">DSM 16219</strain>
    </source>
</reference>
<gene>
    <name evidence="2" type="ORF">SAMN02745216_00953</name>
</gene>
<dbReference type="SUPFAM" id="SSF109604">
    <property type="entry name" value="HD-domain/PDEase-like"/>
    <property type="match status" value="1"/>
</dbReference>